<dbReference type="OrthoDB" id="340346at2759"/>
<keyword evidence="5" id="KW-1185">Reference proteome</keyword>
<feature type="compositionally biased region" description="Low complexity" evidence="3">
    <location>
        <begin position="542"/>
        <end position="559"/>
    </location>
</feature>
<evidence type="ECO:0000313" key="4">
    <source>
        <dbReference type="EMBL" id="VIO97150.1"/>
    </source>
</evidence>
<dbReference type="KEGG" id="bmy:BM_BM3403"/>
<dbReference type="PROSITE" id="PS50077">
    <property type="entry name" value="HEAT_REPEAT"/>
    <property type="match status" value="1"/>
</dbReference>
<dbReference type="RefSeq" id="XP_042936860.1">
    <property type="nucleotide sequence ID" value="XM_043080926.1"/>
</dbReference>
<protein>
    <submittedName>
        <fullName evidence="6">BMA-PPFR-1, isoform a</fullName>
    </submittedName>
</protein>
<dbReference type="PANTHER" id="PTHR10648:SF1">
    <property type="entry name" value="SERINE_THREONINE-PROTEIN PHOSPHATASE 4 REGULATORY SUBUNIT 1"/>
    <property type="match status" value="1"/>
</dbReference>
<evidence type="ECO:0000256" key="3">
    <source>
        <dbReference type="SAM" id="MobiDB-lite"/>
    </source>
</evidence>
<name>A0A4E9FR99_BRUMA</name>
<reference evidence="4" key="2">
    <citation type="submission" date="2019-04" db="EMBL/GenBank/DDBJ databases">
        <authorList>
            <person name="Howe K."/>
            <person name="Paulini M."/>
            <person name="Williams G."/>
        </authorList>
    </citation>
    <scope>NUCLEOTIDE SEQUENCE [LARGE SCALE GENOMIC DNA]</scope>
    <source>
        <strain evidence="4">FR3</strain>
    </source>
</reference>
<dbReference type="SUPFAM" id="SSF48371">
    <property type="entry name" value="ARM repeat"/>
    <property type="match status" value="1"/>
</dbReference>
<dbReference type="InterPro" id="IPR021133">
    <property type="entry name" value="HEAT_type_2"/>
</dbReference>
<evidence type="ECO:0000313" key="6">
    <source>
        <dbReference type="WBParaSite" id="Bm3403a.1"/>
    </source>
</evidence>
<proteinExistence type="predicted"/>
<dbReference type="WBParaSite" id="Bm3403a.1">
    <property type="protein sequence ID" value="Bm3403a.1"/>
    <property type="gene ID" value="WBGene00223664"/>
</dbReference>
<dbReference type="PANTHER" id="PTHR10648">
    <property type="entry name" value="SERINE/THREONINE-PROTEIN PHOSPHATASE PP2A 65 KDA REGULATORY SUBUNIT"/>
    <property type="match status" value="1"/>
</dbReference>
<keyword evidence="1" id="KW-0677">Repeat</keyword>
<organism evidence="4">
    <name type="scientific">Brugia malayi</name>
    <name type="common">Filarial nematode worm</name>
    <dbReference type="NCBI Taxonomy" id="6279"/>
    <lineage>
        <taxon>Eukaryota</taxon>
        <taxon>Metazoa</taxon>
        <taxon>Ecdysozoa</taxon>
        <taxon>Nematoda</taxon>
        <taxon>Chromadorea</taxon>
        <taxon>Rhabditida</taxon>
        <taxon>Spirurina</taxon>
        <taxon>Spiruromorpha</taxon>
        <taxon>Filarioidea</taxon>
        <taxon>Onchocercidae</taxon>
        <taxon>Brugia</taxon>
    </lineage>
</organism>
<evidence type="ECO:0000313" key="5">
    <source>
        <dbReference type="Proteomes" id="UP000006672"/>
    </source>
</evidence>
<dbReference type="Gene3D" id="1.25.10.10">
    <property type="entry name" value="Leucine-rich Repeat Variant"/>
    <property type="match status" value="2"/>
</dbReference>
<dbReference type="GO" id="GO:0005737">
    <property type="term" value="C:cytoplasm"/>
    <property type="evidence" value="ECO:0007669"/>
    <property type="project" value="TreeGrafter"/>
</dbReference>
<reference evidence="5" key="1">
    <citation type="journal article" date="2007" name="Science">
        <title>Draft genome of the filarial nematode parasite Brugia malayi.</title>
        <authorList>
            <person name="Ghedin E."/>
            <person name="Wang S."/>
            <person name="Spiro D."/>
            <person name="Caler E."/>
            <person name="Zhao Q."/>
            <person name="Crabtree J."/>
            <person name="Allen J.E."/>
            <person name="Delcher A.L."/>
            <person name="Guiliano D.B."/>
            <person name="Miranda-Saavedra D."/>
            <person name="Angiuoli S.V."/>
            <person name="Creasy T."/>
            <person name="Amedeo P."/>
            <person name="Haas B."/>
            <person name="El-Sayed N.M."/>
            <person name="Wortman J.R."/>
            <person name="Feldblyum T."/>
            <person name="Tallon L."/>
            <person name="Schatz M."/>
            <person name="Shumway M."/>
            <person name="Koo H."/>
            <person name="Salzberg S.L."/>
            <person name="Schobel S."/>
            <person name="Pertea M."/>
            <person name="Pop M."/>
            <person name="White O."/>
            <person name="Barton G.J."/>
            <person name="Carlow C.K."/>
            <person name="Crawford M.J."/>
            <person name="Daub J."/>
            <person name="Dimmic M.W."/>
            <person name="Estes C.F."/>
            <person name="Foster J.M."/>
            <person name="Ganatra M."/>
            <person name="Gregory W.F."/>
            <person name="Johnson N.M."/>
            <person name="Jin J."/>
            <person name="Komuniecki R."/>
            <person name="Korf I."/>
            <person name="Kumar S."/>
            <person name="Laney S."/>
            <person name="Li B.W."/>
            <person name="Li W."/>
            <person name="Lindblom T.H."/>
            <person name="Lustigman S."/>
            <person name="Ma D."/>
            <person name="Maina C.V."/>
            <person name="Martin D.M."/>
            <person name="McCarter J.P."/>
            <person name="McReynolds L."/>
            <person name="Mitreva M."/>
            <person name="Nutman T.B."/>
            <person name="Parkinson J."/>
            <person name="Peregrin-Alvarez J.M."/>
            <person name="Poole C."/>
            <person name="Ren Q."/>
            <person name="Saunders L."/>
            <person name="Sluder A.E."/>
            <person name="Smith K."/>
            <person name="Stanke M."/>
            <person name="Unnasch T.R."/>
            <person name="Ware J."/>
            <person name="Wei A.D."/>
            <person name="Weil G."/>
            <person name="Williams D.J."/>
            <person name="Zhang Y."/>
            <person name="Williams S.A."/>
            <person name="Fraser-Liggett C."/>
            <person name="Slatko B."/>
            <person name="Blaxter M.L."/>
            <person name="Scott A.L."/>
        </authorList>
    </citation>
    <scope>NUCLEOTIDE SEQUENCE</scope>
    <source>
        <strain evidence="5">FR3</strain>
    </source>
</reference>
<evidence type="ECO:0000256" key="2">
    <source>
        <dbReference type="PROSITE-ProRule" id="PRU00103"/>
    </source>
</evidence>
<dbReference type="GO" id="GO:0019888">
    <property type="term" value="F:protein phosphatase regulator activity"/>
    <property type="evidence" value="ECO:0007669"/>
    <property type="project" value="TreeGrafter"/>
</dbReference>
<dbReference type="Proteomes" id="UP000006672">
    <property type="component" value="Unassembled WGS sequence"/>
</dbReference>
<dbReference type="CTD" id="6098959"/>
<dbReference type="InterPro" id="IPR051023">
    <property type="entry name" value="PP2A_Regulatory_Subunit_A"/>
</dbReference>
<reference evidence="6" key="3">
    <citation type="submission" date="2022-04" db="UniProtKB">
        <authorList>
            <consortium name="WormBaseParasite"/>
        </authorList>
    </citation>
    <scope>IDENTIFICATION</scope>
</reference>
<feature type="region of interest" description="Disordered" evidence="3">
    <location>
        <begin position="541"/>
        <end position="560"/>
    </location>
</feature>
<dbReference type="AlphaFoldDB" id="A0A4E9FR99"/>
<gene>
    <name evidence="4" type="primary">Bma-ppfr-1</name>
    <name evidence="4" type="ORF">BM_BM3403</name>
</gene>
<feature type="repeat" description="HEAT" evidence="2">
    <location>
        <begin position="700"/>
        <end position="735"/>
    </location>
</feature>
<evidence type="ECO:0000256" key="1">
    <source>
        <dbReference type="ARBA" id="ARBA00022737"/>
    </source>
</evidence>
<dbReference type="InterPro" id="IPR011989">
    <property type="entry name" value="ARM-like"/>
</dbReference>
<dbReference type="GeneID" id="6098959"/>
<dbReference type="EMBL" id="CAAKNF010000194">
    <property type="protein sequence ID" value="VIO97150.1"/>
    <property type="molecule type" value="Genomic_DNA"/>
</dbReference>
<accession>A0A8L7T2F4</accession>
<accession>A0A4E9FR99</accession>
<sequence>MAMINFNDFTTSAVELSEMVIEYSENEFREFNEEMETESTEMLHYDTFLLYARSENSSDRKIAIRDLVKLSRTLNIEKEQRQIEVVFNLIENIFAKETDSKICGMLVEQIPLLYVEFMAIEHLLKRVHKVFPELLASALDHSADDVRKSAIGAIDTLVEQRILPQGSLQNVICPTLFGHCYCPSDYSHYITDDQRVDSLMLLCKIVTWPGALTKRWIFENFLGRYSILLQDTAFHIRKTCVTILGKLAAMFGRNFTEKFAVPFLIASSEDLAWGVRKSSCEVFVEVANYCTMETKEHKLAPHFIILLHDSSRWVTHVAFQQLGRFIATFADENRMSLEIKDGRLVTANYDIMEDDKSMRNNCKSNGIIIEDDENELYSQLPPGVVFPESDTGAELGESSSLLSPEDQDQSYVLNELTCFLESWSSWPMSDEPIASNNMLIFDSMDLDVENGVAASCSTHSDLTKLMFDDNDDSSGEDDDGIDDMEEESCPMDIEDDDIEICFEEPSQMDINDDMDAYCPLIYWSSGSVDIDLKSYRDNAITNHNSNSNSSNNNNNNKDNNNVKKLVAEFIQRRSNLFYNSSEHNENDAKNVICKYSENDNIMEEDSNESVITSNEISKTATAVLLETDPSTDSVEDKENEQTTSSAINIGTQMVIPQALLDSFVHMASQCNNTDSEINQQCAHNFPAVAFTLGRTNWPCIMGTYKQLSTDMERRVRYTLATSIHEIAAIIGEENAGIHLVPIFERFVEDVEDVKIGLLNHLYDFFKLVTPDTRQKLLSVLPNFLHSGADNGRNWRYRYKYVRQCILLCDLFTVHDINEYLAAIALTLANDRISDVRKEATILLAKILGKFVNEEWISDYTNSYRTNMSTTDSFISDIVKGFARSMNWRRRQTFAVFCEKILENEILNYNQFSLLLLNDLMRLAGDSVANVRLAFVRSLSKTRGGYAFHGSCDSSIVRHSLETLLSDRDVDCRRAARISLGIPDTENAVNVKNYAQRLREMKEIISAKYHIN</sequence>
<dbReference type="InterPro" id="IPR016024">
    <property type="entry name" value="ARM-type_fold"/>
</dbReference>